<dbReference type="PANTHER" id="PTHR34039">
    <property type="entry name" value="UPF0102 PROTEIN YRAN"/>
    <property type="match status" value="1"/>
</dbReference>
<keyword evidence="4" id="KW-1185">Reference proteome</keyword>
<dbReference type="NCBIfam" id="NF009150">
    <property type="entry name" value="PRK12497.1-3"/>
    <property type="match status" value="1"/>
</dbReference>
<dbReference type="NCBIfam" id="TIGR00252">
    <property type="entry name" value="YraN family protein"/>
    <property type="match status" value="1"/>
</dbReference>
<proteinExistence type="inferred from homology"/>
<dbReference type="PANTHER" id="PTHR34039:SF1">
    <property type="entry name" value="UPF0102 PROTEIN YRAN"/>
    <property type="match status" value="1"/>
</dbReference>
<comment type="caution">
    <text evidence="3">The sequence shown here is derived from an EMBL/GenBank/DDBJ whole genome shotgun (WGS) entry which is preliminary data.</text>
</comment>
<name>A0ABV3S694_9GAMM</name>
<organism evidence="3 4">
    <name type="scientific">Spiribacter onubensis</name>
    <dbReference type="NCBI Taxonomy" id="3122420"/>
    <lineage>
        <taxon>Bacteria</taxon>
        <taxon>Pseudomonadati</taxon>
        <taxon>Pseudomonadota</taxon>
        <taxon>Gammaproteobacteria</taxon>
        <taxon>Chromatiales</taxon>
        <taxon>Ectothiorhodospiraceae</taxon>
        <taxon>Spiribacter</taxon>
    </lineage>
</organism>
<evidence type="ECO:0000256" key="2">
    <source>
        <dbReference type="HAMAP-Rule" id="MF_00048"/>
    </source>
</evidence>
<sequence>MKPRPQETGQAAEAHALAYLEGRGLRLRERNFRIRRGEIDLIMQDGREVVFVEVRARSAGGFGDGVDSITRAKRRRLLAAASAWLQRQREEPPARFDVIALQPGHDAVTWLKDAFGADD</sequence>
<dbReference type="HAMAP" id="MF_00048">
    <property type="entry name" value="UPF0102"/>
    <property type="match status" value="1"/>
</dbReference>
<dbReference type="Gene3D" id="3.40.1350.10">
    <property type="match status" value="1"/>
</dbReference>
<evidence type="ECO:0000313" key="3">
    <source>
        <dbReference type="EMBL" id="MEX0385505.1"/>
    </source>
</evidence>
<comment type="similarity">
    <text evidence="1 2">Belongs to the UPF0102 family.</text>
</comment>
<dbReference type="RefSeq" id="WP_367965990.1">
    <property type="nucleotide sequence ID" value="NZ_JBAKFJ010000001.1"/>
</dbReference>
<protein>
    <recommendedName>
        <fullName evidence="2">UPF0102 protein V6X64_00660</fullName>
    </recommendedName>
</protein>
<dbReference type="Proteomes" id="UP001556653">
    <property type="component" value="Unassembled WGS sequence"/>
</dbReference>
<dbReference type="InterPro" id="IPR011335">
    <property type="entry name" value="Restrct_endonuc-II-like"/>
</dbReference>
<dbReference type="EMBL" id="JBAKFJ010000001">
    <property type="protein sequence ID" value="MEX0385505.1"/>
    <property type="molecule type" value="Genomic_DNA"/>
</dbReference>
<evidence type="ECO:0000313" key="4">
    <source>
        <dbReference type="Proteomes" id="UP001556653"/>
    </source>
</evidence>
<dbReference type="Pfam" id="PF02021">
    <property type="entry name" value="UPF0102"/>
    <property type="match status" value="1"/>
</dbReference>
<evidence type="ECO:0000256" key="1">
    <source>
        <dbReference type="ARBA" id="ARBA00006738"/>
    </source>
</evidence>
<dbReference type="CDD" id="cd20736">
    <property type="entry name" value="PoNe_Nuclease"/>
    <property type="match status" value="1"/>
</dbReference>
<dbReference type="SUPFAM" id="SSF52980">
    <property type="entry name" value="Restriction endonuclease-like"/>
    <property type="match status" value="1"/>
</dbReference>
<gene>
    <name evidence="3" type="ORF">V6X64_00660</name>
</gene>
<dbReference type="InterPro" id="IPR003509">
    <property type="entry name" value="UPF0102_YraN-like"/>
</dbReference>
<reference evidence="3 4" key="1">
    <citation type="submission" date="2024-02" db="EMBL/GenBank/DDBJ databases">
        <title>New especies of Spiribacter isolated from saline water.</title>
        <authorList>
            <person name="Leon M.J."/>
            <person name="De La Haba R."/>
            <person name="Sanchez-Porro C."/>
            <person name="Ventosa A."/>
        </authorList>
    </citation>
    <scope>NUCLEOTIDE SEQUENCE [LARGE SCALE GENOMIC DNA]</scope>
    <source>
        <strain evidence="4">ag22IC4-227</strain>
    </source>
</reference>
<accession>A0ABV3S694</accession>
<dbReference type="InterPro" id="IPR011856">
    <property type="entry name" value="tRNA_endonuc-like_dom_sf"/>
</dbReference>